<keyword evidence="7" id="KW-0256">Endoplasmic reticulum</keyword>
<dbReference type="Gene3D" id="2.120.10.80">
    <property type="entry name" value="Kelch-type beta propeller"/>
    <property type="match status" value="2"/>
</dbReference>
<dbReference type="SUPFAM" id="SSF54695">
    <property type="entry name" value="POZ domain"/>
    <property type="match status" value="1"/>
</dbReference>
<dbReference type="FunFam" id="1.25.40.420:FF:000001">
    <property type="entry name" value="Kelch-like family member 12"/>
    <property type="match status" value="1"/>
</dbReference>
<dbReference type="AlphaFoldDB" id="A0A4W2DEE8"/>
<keyword evidence="10" id="KW-0206">Cytoskeleton</keyword>
<evidence type="ECO:0000256" key="8">
    <source>
        <dbReference type="ARBA" id="ARBA00022951"/>
    </source>
</evidence>
<keyword evidence="5" id="KW-0963">Cytoplasm</keyword>
<dbReference type="PANTHER" id="PTHR24412">
    <property type="entry name" value="KELCH PROTEIN"/>
    <property type="match status" value="1"/>
</dbReference>
<evidence type="ECO:0000256" key="3">
    <source>
        <dbReference type="ARBA" id="ARBA00004586"/>
    </source>
</evidence>
<dbReference type="Gene3D" id="3.30.710.10">
    <property type="entry name" value="Potassium Channel Kv1.1, Chain A"/>
    <property type="match status" value="1"/>
</dbReference>
<keyword evidence="4" id="KW-0880">Kelch repeat</keyword>
<dbReference type="Pfam" id="PF00651">
    <property type="entry name" value="BTB"/>
    <property type="match status" value="1"/>
</dbReference>
<evidence type="ECO:0000256" key="5">
    <source>
        <dbReference type="ARBA" id="ARBA00022490"/>
    </source>
</evidence>
<dbReference type="PIRSF" id="PIRSF037037">
    <property type="entry name" value="Kelch-like_protein_gigaxonin"/>
    <property type="match status" value="1"/>
</dbReference>
<evidence type="ECO:0000256" key="2">
    <source>
        <dbReference type="ARBA" id="ARBA00004449"/>
    </source>
</evidence>
<dbReference type="GO" id="GO:0005737">
    <property type="term" value="C:cytoplasm"/>
    <property type="evidence" value="ECO:0007669"/>
    <property type="project" value="UniProtKB-SubCell"/>
</dbReference>
<dbReference type="Gene3D" id="1.25.40.420">
    <property type="match status" value="1"/>
</dbReference>
<dbReference type="Pfam" id="PF07707">
    <property type="entry name" value="BACK"/>
    <property type="match status" value="1"/>
</dbReference>
<evidence type="ECO:0000313" key="13">
    <source>
        <dbReference type="Proteomes" id="UP000314981"/>
    </source>
</evidence>
<evidence type="ECO:0000256" key="1">
    <source>
        <dbReference type="ARBA" id="ARBA00004245"/>
    </source>
</evidence>
<dbReference type="PANTHER" id="PTHR24412:SF146">
    <property type="entry name" value="KELCH-LIKE PROTEIN 41"/>
    <property type="match status" value="1"/>
</dbReference>
<dbReference type="InterPro" id="IPR011333">
    <property type="entry name" value="SKP1/BTB/POZ_sf"/>
</dbReference>
<dbReference type="InterPro" id="IPR011705">
    <property type="entry name" value="BACK"/>
</dbReference>
<dbReference type="Pfam" id="PF24681">
    <property type="entry name" value="Kelch_KLHDC2_KLHL20_DRC7"/>
    <property type="match status" value="1"/>
</dbReference>
<dbReference type="SMART" id="SM00225">
    <property type="entry name" value="BTB"/>
    <property type="match status" value="1"/>
</dbReference>
<dbReference type="InterPro" id="IPR015915">
    <property type="entry name" value="Kelch-typ_b-propeller"/>
</dbReference>
<dbReference type="SMART" id="SM00612">
    <property type="entry name" value="Kelch"/>
    <property type="match status" value="3"/>
</dbReference>
<dbReference type="FunFam" id="3.30.710.10:FF:000006">
    <property type="entry name" value="Kelch repeat and BTB domain-containing 6"/>
    <property type="match status" value="1"/>
</dbReference>
<reference evidence="12 13" key="1">
    <citation type="submission" date="2018-11" db="EMBL/GenBank/DDBJ databases">
        <title>Haplotype-resolved cattle genomes.</title>
        <authorList>
            <person name="Low W.Y."/>
            <person name="Tearle R."/>
            <person name="Bickhart D.M."/>
            <person name="Rosen B.D."/>
            <person name="Koren S."/>
            <person name="Rhie A."/>
            <person name="Hiendleder S."/>
            <person name="Phillippy A.M."/>
            <person name="Smith T.P.L."/>
            <person name="Williams J.L."/>
        </authorList>
    </citation>
    <scope>NUCLEOTIDE SEQUENCE [LARGE SCALE GENOMIC DNA]</scope>
</reference>
<evidence type="ECO:0000313" key="12">
    <source>
        <dbReference type="Ensembl" id="ENSBIXP00000022566.1"/>
    </source>
</evidence>
<accession>A0A4W2DEE8</accession>
<gene>
    <name evidence="12" type="primary">KLHL41</name>
</gene>
<dbReference type="SMART" id="SM00875">
    <property type="entry name" value="BACK"/>
    <property type="match status" value="1"/>
</dbReference>
<dbReference type="InterPro" id="IPR006652">
    <property type="entry name" value="Kelch_1"/>
</dbReference>
<sequence>MDSQRELAEELRLYQSTLLQDGLKDLLDEKKFIDCTLKAGDKSLPCHRLILSACSPYFREYFLSEIDEAKKKEVVLDNVDPAVLDLIIKYLYSASIDLNDGNVQDIFALASRFQIPSVFTVCVSYLQKRLAPGNCLAILRLGLLLDCPRLAISAREFVSDRFVQICKEEDFMQLSPQELISVISNDSLNVEKEEAVFEAVMKWVRTDKENRVKNLSEVFDCIRFRLMTEKYFKDHVEKDDIIKSNPELQKKIKVLKDAFAGKLPEPSKNTEKAGAGEVNGDVGDEDLLPGYLNDIPRHGMFVKDLILLVNDTAAVAYDPTENECYLTALAEQIPRNHSSIVTQQNQVYVVGGLYVDEENKDQPLQSYFFQLDNVASEWVGLPPLPSARCLFGLGEIDDKIYVVAGKDLQTEASLDTVLCYDPAKCTNRVFIYNPKKGDWKDLAPMKIPRSMFGVAVHKGKIVIAGGVTEDGLSASVEAFDLNTNKWEVMTEFPQERSSISLVSLAGSLYAIGGFAMIQLESKEFAPTEVNDIWKYEDDKKEWAGMLKEIRYASGASCLATRLNLFKLSKL</sequence>
<name>A0A4W2DEE8_BOBOX</name>
<evidence type="ECO:0000256" key="6">
    <source>
        <dbReference type="ARBA" id="ARBA00022737"/>
    </source>
</evidence>
<keyword evidence="9" id="KW-0472">Membrane</keyword>
<reference evidence="12" key="2">
    <citation type="submission" date="2025-08" db="UniProtKB">
        <authorList>
            <consortium name="Ensembl"/>
        </authorList>
    </citation>
    <scope>IDENTIFICATION</scope>
</reference>
<dbReference type="Ensembl" id="ENSBIXT00000037753.1">
    <property type="protein sequence ID" value="ENSBIXP00000022566.1"/>
    <property type="gene ID" value="ENSBIXG00000005192.1"/>
</dbReference>
<evidence type="ECO:0000259" key="11">
    <source>
        <dbReference type="PROSITE" id="PS50097"/>
    </source>
</evidence>
<dbReference type="PROSITE" id="PS50097">
    <property type="entry name" value="BTB"/>
    <property type="match status" value="1"/>
</dbReference>
<reference evidence="12" key="3">
    <citation type="submission" date="2025-09" db="UniProtKB">
        <authorList>
            <consortium name="Ensembl"/>
        </authorList>
    </citation>
    <scope>IDENTIFICATION</scope>
</reference>
<keyword evidence="13" id="KW-1185">Reference proteome</keyword>
<evidence type="ECO:0000256" key="7">
    <source>
        <dbReference type="ARBA" id="ARBA00022824"/>
    </source>
</evidence>
<dbReference type="InterPro" id="IPR000210">
    <property type="entry name" value="BTB/POZ_dom"/>
</dbReference>
<comment type="subcellular location">
    <subcellularLocation>
        <location evidence="1">Cytoplasm</location>
        <location evidence="1">Cytoskeleton</location>
    </subcellularLocation>
    <subcellularLocation>
        <location evidence="3">Endoplasmic reticulum membrane</location>
    </subcellularLocation>
    <subcellularLocation>
        <location evidence="2">Sarcoplasmic reticulum membrane</location>
    </subcellularLocation>
</comment>
<keyword evidence="8" id="KW-0703">Sarcoplasmic reticulum</keyword>
<evidence type="ECO:0000256" key="4">
    <source>
        <dbReference type="ARBA" id="ARBA00022441"/>
    </source>
</evidence>
<dbReference type="CDD" id="cd18341">
    <property type="entry name" value="BTB_POZ_KLHL41_KBTBD10"/>
    <property type="match status" value="1"/>
</dbReference>
<dbReference type="InterPro" id="IPR030571">
    <property type="entry name" value="KLHL41_KL41B_BTB_POZ_dom"/>
</dbReference>
<protein>
    <submittedName>
        <fullName evidence="12">Bardet-Biedl syndrome 5</fullName>
    </submittedName>
</protein>
<proteinExistence type="predicted"/>
<dbReference type="InterPro" id="IPR017096">
    <property type="entry name" value="BTB-kelch_protein"/>
</dbReference>
<dbReference type="SUPFAM" id="SSF117281">
    <property type="entry name" value="Kelch motif"/>
    <property type="match status" value="1"/>
</dbReference>
<feature type="domain" description="BTB" evidence="11">
    <location>
        <begin position="33"/>
        <end position="100"/>
    </location>
</feature>
<organism evidence="12 13">
    <name type="scientific">Bos indicus x Bos taurus</name>
    <name type="common">Hybrid cattle</name>
    <dbReference type="NCBI Taxonomy" id="30522"/>
    <lineage>
        <taxon>Eukaryota</taxon>
        <taxon>Metazoa</taxon>
        <taxon>Chordata</taxon>
        <taxon>Craniata</taxon>
        <taxon>Vertebrata</taxon>
        <taxon>Euteleostomi</taxon>
        <taxon>Mammalia</taxon>
        <taxon>Eutheria</taxon>
        <taxon>Laurasiatheria</taxon>
        <taxon>Artiodactyla</taxon>
        <taxon>Ruminantia</taxon>
        <taxon>Pecora</taxon>
        <taxon>Bovidae</taxon>
        <taxon>Bovinae</taxon>
        <taxon>Bos</taxon>
    </lineage>
</organism>
<evidence type="ECO:0000256" key="9">
    <source>
        <dbReference type="ARBA" id="ARBA00023136"/>
    </source>
</evidence>
<evidence type="ECO:0000256" key="10">
    <source>
        <dbReference type="ARBA" id="ARBA00023212"/>
    </source>
</evidence>
<keyword evidence="6" id="KW-0677">Repeat</keyword>
<dbReference type="Proteomes" id="UP000314981">
    <property type="component" value="Chromosome 2"/>
</dbReference>